<dbReference type="InterPro" id="IPR054354">
    <property type="entry name" value="DYNC2H1-like_lid"/>
</dbReference>
<dbReference type="InterPro" id="IPR042222">
    <property type="entry name" value="Dynein_2_N"/>
</dbReference>
<name>W1QDR4_OGAPD</name>
<evidence type="ECO:0000256" key="15">
    <source>
        <dbReference type="ARBA" id="ARBA00033439"/>
    </source>
</evidence>
<dbReference type="InterPro" id="IPR035706">
    <property type="entry name" value="AAA_9"/>
</dbReference>
<dbReference type="Pfam" id="PF08393">
    <property type="entry name" value="DHC_N2"/>
    <property type="match status" value="1"/>
</dbReference>
<dbReference type="GO" id="GO:0045505">
    <property type="term" value="F:dynein intermediate chain binding"/>
    <property type="evidence" value="ECO:0007669"/>
    <property type="project" value="InterPro"/>
</dbReference>
<keyword evidence="20" id="KW-1185">Reference proteome</keyword>
<dbReference type="InterPro" id="IPR013602">
    <property type="entry name" value="Dynein_heavy_linker"/>
</dbReference>
<dbReference type="InterPro" id="IPR013594">
    <property type="entry name" value="Dynein_heavy_tail"/>
</dbReference>
<dbReference type="Gene3D" id="1.10.8.710">
    <property type="match status" value="1"/>
</dbReference>
<accession>W1QDR4</accession>
<dbReference type="Gene3D" id="3.20.180.20">
    <property type="entry name" value="Dynein heavy chain, N-terminal domain 2"/>
    <property type="match status" value="1"/>
</dbReference>
<dbReference type="Pfam" id="PF12781">
    <property type="entry name" value="AAA_9"/>
    <property type="match status" value="1"/>
</dbReference>
<dbReference type="GeneID" id="25772927"/>
<dbReference type="GO" id="GO:0005868">
    <property type="term" value="C:cytoplasmic dynein complex"/>
    <property type="evidence" value="ECO:0007669"/>
    <property type="project" value="UniProtKB-ARBA"/>
</dbReference>
<dbReference type="Gene3D" id="1.20.920.30">
    <property type="match status" value="1"/>
</dbReference>
<proteinExistence type="inferred from homology"/>
<comment type="subcellular location">
    <subcellularLocation>
        <location evidence="1">Cytoplasm</location>
        <location evidence="1">Cytoskeleton</location>
    </subcellularLocation>
</comment>
<feature type="domain" description="AAA+ ATPase" evidence="18">
    <location>
        <begin position="2074"/>
        <end position="2207"/>
    </location>
</feature>
<dbReference type="Gene3D" id="6.10.140.1060">
    <property type="match status" value="1"/>
</dbReference>
<dbReference type="GO" id="GO:0000070">
    <property type="term" value="P:mitotic sister chromatid segregation"/>
    <property type="evidence" value="ECO:0007669"/>
    <property type="project" value="UniProtKB-ARBA"/>
</dbReference>
<evidence type="ECO:0000256" key="14">
    <source>
        <dbReference type="ARBA" id="ARBA00023212"/>
    </source>
</evidence>
<dbReference type="FunFam" id="3.40.50.300:FF:000996">
    <property type="entry name" value="Cytoplasmic dynein heavy chain"/>
    <property type="match status" value="1"/>
</dbReference>
<dbReference type="FunFam" id="3.40.50.300:FF:002357">
    <property type="entry name" value="Glutathione S-transferase class-mu 26 kDa isozyme"/>
    <property type="match status" value="1"/>
</dbReference>
<reference evidence="19 20" key="1">
    <citation type="journal article" date="2013" name="BMC Genomics">
        <title>Genome sequence and analysis of methylotrophic yeast Hansenula polymorpha DL1.</title>
        <authorList>
            <person name="Ravin N.V."/>
            <person name="Eldarov M.A."/>
            <person name="Kadnikov V.V."/>
            <person name="Beletsky A.V."/>
            <person name="Schneider J."/>
            <person name="Mardanova E.S."/>
            <person name="Smekalova E.M."/>
            <person name="Zvereva M.I."/>
            <person name="Dontsova O.A."/>
            <person name="Mardanov A.V."/>
            <person name="Skryabin K.G."/>
        </authorList>
    </citation>
    <scope>NUCLEOTIDE SEQUENCE [LARGE SCALE GENOMIC DNA]</scope>
    <source>
        <strain evidence="20">ATCC 26012 / BCRC 20466 / JCM 22074 / NRRL Y-7560 / DL-1</strain>
    </source>
</reference>
<evidence type="ECO:0000256" key="2">
    <source>
        <dbReference type="ARBA" id="ARBA00008887"/>
    </source>
</evidence>
<evidence type="ECO:0000313" key="20">
    <source>
        <dbReference type="Proteomes" id="UP000008673"/>
    </source>
</evidence>
<evidence type="ECO:0000256" key="7">
    <source>
        <dbReference type="ARBA" id="ARBA00022701"/>
    </source>
</evidence>
<keyword evidence="11" id="KW-0243">Dynein</keyword>
<dbReference type="Pfam" id="PF12775">
    <property type="entry name" value="AAA_7"/>
    <property type="match status" value="1"/>
</dbReference>
<evidence type="ECO:0000259" key="18">
    <source>
        <dbReference type="SMART" id="SM00382"/>
    </source>
</evidence>
<dbReference type="Gene3D" id="1.10.472.130">
    <property type="match status" value="1"/>
</dbReference>
<feature type="domain" description="AAA+ ATPase" evidence="18">
    <location>
        <begin position="1788"/>
        <end position="1929"/>
    </location>
</feature>
<keyword evidence="8" id="KW-0677">Repeat</keyword>
<dbReference type="STRING" id="871575.W1QDR4"/>
<evidence type="ECO:0000256" key="13">
    <source>
        <dbReference type="ARBA" id="ARBA00023175"/>
    </source>
</evidence>
<evidence type="ECO:0000313" key="19">
    <source>
        <dbReference type="EMBL" id="ESW99608.1"/>
    </source>
</evidence>
<dbReference type="PANTHER" id="PTHR45703:SF36">
    <property type="entry name" value="DYNEIN HEAVY CHAIN, CYTOPLASMIC"/>
    <property type="match status" value="1"/>
</dbReference>
<dbReference type="InterPro" id="IPR042228">
    <property type="entry name" value="Dynein_linker_3"/>
</dbReference>
<dbReference type="GO" id="GO:0008569">
    <property type="term" value="F:minus-end-directed microtubule motor activity"/>
    <property type="evidence" value="ECO:0007669"/>
    <property type="project" value="InterPro"/>
</dbReference>
<keyword evidence="13" id="KW-0505">Motor protein</keyword>
<dbReference type="FunFam" id="3.20.180.20:FF:000002">
    <property type="entry name" value="Cytoplasmic dynein heavy chain 1"/>
    <property type="match status" value="1"/>
</dbReference>
<dbReference type="Pfam" id="PF12774">
    <property type="entry name" value="AAA_6"/>
    <property type="match status" value="1"/>
</dbReference>
<dbReference type="InterPro" id="IPR027417">
    <property type="entry name" value="P-loop_NTPase"/>
</dbReference>
<feature type="domain" description="AAA+ ATPase" evidence="18">
    <location>
        <begin position="2423"/>
        <end position="2576"/>
    </location>
</feature>
<evidence type="ECO:0000256" key="5">
    <source>
        <dbReference type="ARBA" id="ARBA00022459"/>
    </source>
</evidence>
<keyword evidence="6" id="KW-0963">Cytoplasm</keyword>
<feature type="domain" description="AAA+ ATPase" evidence="18">
    <location>
        <begin position="2763"/>
        <end position="2928"/>
    </location>
</feature>
<dbReference type="GO" id="GO:0005938">
    <property type="term" value="C:cell cortex"/>
    <property type="evidence" value="ECO:0007669"/>
    <property type="project" value="UniProtKB-ARBA"/>
</dbReference>
<dbReference type="InterPro" id="IPR035699">
    <property type="entry name" value="AAA_6"/>
</dbReference>
<dbReference type="InterPro" id="IPR003593">
    <property type="entry name" value="AAA+_ATPase"/>
</dbReference>
<evidence type="ECO:0000256" key="8">
    <source>
        <dbReference type="ARBA" id="ARBA00022737"/>
    </source>
</evidence>
<keyword evidence="9" id="KW-0547">Nucleotide-binding</keyword>
<dbReference type="Proteomes" id="UP000008673">
    <property type="component" value="Unassembled WGS sequence"/>
</dbReference>
<keyword evidence="5" id="KW-0415">Karyogamy</keyword>
<dbReference type="InterPro" id="IPR004273">
    <property type="entry name" value="Dynein_heavy_D6_P-loop"/>
</dbReference>
<dbReference type="InterPro" id="IPR042219">
    <property type="entry name" value="AAA_lid_11_sf"/>
</dbReference>
<evidence type="ECO:0000256" key="9">
    <source>
        <dbReference type="ARBA" id="ARBA00022741"/>
    </source>
</evidence>
<dbReference type="InterPro" id="IPR041658">
    <property type="entry name" value="AAA_lid_11"/>
</dbReference>
<dbReference type="Gene3D" id="1.10.287.2620">
    <property type="match status" value="1"/>
</dbReference>
<dbReference type="Pfam" id="PF12777">
    <property type="entry name" value="MT"/>
    <property type="match status" value="1"/>
</dbReference>
<dbReference type="InterPro" id="IPR026983">
    <property type="entry name" value="DHC"/>
</dbReference>
<gene>
    <name evidence="19" type="ORF">HPODL_03488</name>
</gene>
<feature type="coiled-coil region" evidence="17">
    <location>
        <begin position="378"/>
        <end position="434"/>
    </location>
</feature>
<dbReference type="SMART" id="SM00382">
    <property type="entry name" value="AAA"/>
    <property type="match status" value="4"/>
</dbReference>
<dbReference type="PANTHER" id="PTHR45703">
    <property type="entry name" value="DYNEIN HEAVY CHAIN"/>
    <property type="match status" value="1"/>
</dbReference>
<dbReference type="FunFam" id="1.20.920.20:FF:000002">
    <property type="entry name" value="Cytoplasmic dynein 1 heavy chain"/>
    <property type="match status" value="1"/>
</dbReference>
<dbReference type="RefSeq" id="XP_013935280.1">
    <property type="nucleotide sequence ID" value="XM_014079805.1"/>
</dbReference>
<dbReference type="InterPro" id="IPR024743">
    <property type="entry name" value="Dynein_HC_stalk"/>
</dbReference>
<evidence type="ECO:0000256" key="10">
    <source>
        <dbReference type="ARBA" id="ARBA00022840"/>
    </source>
</evidence>
<dbReference type="GO" id="GO:0000741">
    <property type="term" value="P:karyogamy"/>
    <property type="evidence" value="ECO:0007669"/>
    <property type="project" value="UniProtKB-KW"/>
</dbReference>
<dbReference type="Gene3D" id="3.40.50.300">
    <property type="entry name" value="P-loop containing nucleotide triphosphate hydrolases"/>
    <property type="match status" value="5"/>
</dbReference>
<dbReference type="InterPro" id="IPR024317">
    <property type="entry name" value="Dynein_heavy_chain_D4_dom"/>
</dbReference>
<keyword evidence="14" id="KW-0206">Cytoskeleton</keyword>
<sequence length="4008" mass="457019">MSLLLPATVFDYIQRSAASLLSTASLDGDYNLLLAQFIENPSESALFLVQTGMHELHLYERLETEKLADLAHSASIVVFLKQRGPLLDSVPCTDQIFVAKLPLRSSPRQNFEYLELLLQFGISPYFSALTSFATSQSVASTQKKISELALSFQHLQQTIQIPNLATTAHPAILRAVRQNQHLAAFSIDILDEHTKTDSKILNEMQSIVNDWVKQVQNVAQLSHEPSDGPTLAEVNFWASKETALLSIQEQLKSPEIQLTLDVLRSAKRYHATVTFSDTGIKDALNVAAKYNQLLKDLPINDLLSAQSLDKIGEAVSSIFEHLRKLRVTMYPIQRAIELCQTIVEDTMLKLTGILHDAKVMELAYADFKLISDQVDDLLKNLDEHIKDFTTMARELLRKRSDKFIAVRIVVPDELKKAVSKAAEFRSQHEELREIVSNLVKATKVTAYLEELDYAYSSVETANPLDIGTEGQRAWTQAERTYQKRVNALEDKLIEFLRQTLQAISAPNETFTIFEQYSFLLKRPNIRASIFDHQHELLQVIQDDLVSLQQEFERQKSTQKMLQLRDIPRFSSMIAWISQARYKIEFLITRMELVLTKDWAKYPEGAKIENEMKLLMEKLDLDKCYRDWLSSFKQNVKDTTVRRYILKIERTESKEFTVKVNLSPADAELFKEVNLLQIMGFEIPRNVASLAHTLETIYPIATSLNNSVINLESILQQVDQLGELKVLLQPYLNTIFRGITFLSQSEWIALENAQVLIESGLTNLDEVKVCEEAEKFQFQIQTLLQKFEFLESSREQIKTALNDLTTCRYTAEEFRRNIDTLQREVNKFALQGFTNIEEFTNAMNLAVEDILFHRCKSELAIWRARLCGMEGDIPDKIHTIVMQDFKLSVRPPLEISEMSIVADLNKCLNTVTSQHRLTSGQFEVSIDDHPKMFSNLQNLLQRPYFECVEELGQVMVLAKNLVDKWLQLQSLWGIELEDLKRALGTNLSQWRDALLEVKHLKEAFDTVETFTRFGPIKLEYEQAQWKVSTYYNTWQRNILDVLTQLVSKEINCTLEEVKAQRRAIETAPVDFGSAKAVIALVDLLYQTKNYVQESSTKIQTLDSCNHLLILFRVKFGQDWVHFEQLQKAFFALSTLVDAKIQLILSNMTLVVSTVEKEAGMLKESIDSLNKQWSNDKPLGKKLEPEVALSSLNRFENACLRLMKERSKLLNASKVLDLQLLIKDNLSSILGEVEDLRRFWSIINELHVSLTELRSQKWSSVTISSLRKTLEDILARSRAQPATIRQYSAFEEFQAKLKSYIKVLPIIGGLRSDAINDRHWIEIFRDHTLKEPPANMTLGHVLDLDLAANEKYFKSAIHKAQGEKSLEKSINNIQKNWDQLSFQLFQFNDEFRLIKGWDVLFQTITEDLNTLWSTKMSPYYSAFEKTINQLEEKLSDVQSVLDMWIDVQRQWIYLSGVFEKNDEIRKLLPLESNRFYNTSSEFHSLMKKVYKSVLVAEVSNIPNVKQILTKISETLEKIKKSLIGYLEKQRDIFPRFYFIGNEELLEIVGNSTNIPLVSTYLQKMFIGIAGTLYNPDVSKIEGIISPEGEKVTLNSPVSLVTHQSLTDWLRELEMETKRTLAHLLQRSLKQLFTVWDSEDLKESLVQWIDKYPNQILILSLQVFWTQLVESTADHSMCVEKYSKVLSIFAELILQDLSSLQRRRYENLIIELVHQRDILALQKDQSLKSYEWLSQQRYYLIETDNILESVVVKQGNWAAHYGFEYLGAPARLVYTPLMDTCHLAMTEALNEKLGGSLVGPAGTGKTESIKALGQNLGMMVLVFCCDETFDFHSVSRILIGVCRVGSWCCFDEFNRLDRKMLSAISTQIEKIETALGADNGMNIEVLGKKFQVAAGSGVFITSNPNYAGRSALPDNLKTKYRTFAVVQPDQSVICEVILISQGFSSAKRLGEQVVDFFRRLASSCSNQPHYDFGLRALKSTLARCGGFRRALREQSVDSEMESRIVVHSLNTVTLPKLLVQDEPFFSAHIGIFGCDKGLETAADELVPHLKEIAAERGLAASSSWLKKALQVFEIQRSHHGFMMVGDAGSGKTMLFECLLEAMKRLTGVENSVYTIDPKVLGKEPLYGSLDYATREWTDGVFTTLLRRVELNLRREKSKNIWIVFDGDVDPQWVENLNSVLDDNKILTLPSGERIPLPDNVRIVFEVENLNFATPATVSRCGIVSFGNMLFGFEDYYANLMCSFRNQSLENEDMAGNFRAGSVDDIKQRFANHLQELLPASVLQQVWLETKKYAHVMDRGLSMIDTFFGLMSQRLEKLAVQAAVVQDNLIPYVARSALHSLIWSFAGDLSLENREKFCSYVQTLPGLAQFSIPDMLYSDISMVDYTWSPCDIEESDLEPHMITRPDIVIPTLDTSVHENLIFSLVRKHETVILCGPPGSGKTMTLMSALRKSHQYIFVGVNFSKDTTPDLVVKALEQHCVYQTGPTGLKLVPAVAEKWVVLFCDEINLPAFDEYGSQTTISFLRQLVEKNGFWRKKDGAWVSLGNIQLVGACNPPTDPGRNVLNGRFLRHCSVIMVDYPGTQSLNQIYSTFNKALLKCVPDLRGYVQSLTDSMIQVYTSSKAHFTDRAHYIYSPRELTRWVRGIYEAVRSSTQLSLEGLLRIWAHEALRLFSDRLITQEERIWTYEMIKSTLTKNFPYTDTESALEMPILYSGWLSYDYSPVSEKELGAFLEQRLKVFSEEETNVSLVLYPDLLDHVLRIDRVLKNPQGHMILVGPSGSGKTTLTKFVAWINGLSIHQLSVSRKYTLAEFDATLRELLRRAAEGDKLCFIIDESAILETAFLERMNTLLANAEVPGLFEGEDYNTLMTLCSQKSQEQGLFLDSDAELYTWFTEQVAKNFHVVFTITDPYSSNAPPLISSPALFNRCVISWMGDWTAESLETVAKGLLAVLPINNSQYHAPPGVGVDGLRDAVVNVLVSIHGGFRNRSPTPNEFFSLVNNFISSFKQKETELQEHQSHINVGLDRLRETFLEVKKLSESLSVKKLQLDNKNKEAREMLDKMITDQNEAERKQEASIEIHKRFTEQERIISDRRNVVLEDLKNVEPLILEAQKGVKNIKKQHLTELRSMNNPPEAVKMTLESVCILLGYDVNTWRDVQLIIRRDDFIASIVGFDSEVHLTKELADFMEREFISRPGYNFEAVNRASKACGPLLLWVEAQLRYASVVEKVQPLRNEVRALENELIDTKAKLIAIDGMINDLQESIEVYKEKYSETIRESEKIKAEMQDVETKVERSTLLLESLREEKVRWEASVVAFQGQRECLVGNTLLGAAYMSYLGRYNELERREYLELWKTELAKYAIPFDSTFNYRASSLKPDQEFTWQTNGLPNDELFIENTMMMSADRRFAFLIDPSGLMIDFMEKQYQDIVVTSFLDDGYVKLLENCIRFGGSILIRDGEHYDPIVSRVIARDVETSGGRSLVKLGSREIDLSPKFQLFVHTKDASARIPPYLEARMNVLNYTFTSSSLVNQALNMTLNSEQPSLEQQLVELSKLNGEYKESLYNLENDLLLSLSDTRVSILENDELVKKLESIKHEAATIKTKLSQSSEILDQVKQVRDKYLSLGEAFCNIQLLLDRLCKLNRVYQFASMDLVVIFKKMLTQSKGRPVSEMVKAFGKEAYSTLSGSLLQEDRAIFENLMKEYVGDFEHSGEYDISQLLESHKYFILRTSGGFDASSTVYSLALAAQQRVESYSMGSSEGVEVARRLFVAALKKGSWLLIENVHMAPDFVEIIPKLFEAEIHSEFRLFMTCQTDSHIATTIVKMCKQVILESNPGIRTVLQETLIRPNGILNLGKAQHPDHARLYVLLAWFYGILRERLRFVPVGFKERYEFTQSDLSSAKHVLDQIISKGVSWDMLSNLLGRVVFGGKVTDKEDLEVIIDISALLFNSNVLDSQSIAVDGSSIYLPESDSIDDCISWINSLPEIEPISWLGLNAEVERIVEEKQASRAKAEILKLK</sequence>
<dbReference type="Gene3D" id="1.10.8.720">
    <property type="entry name" value="Region D6 of dynein motor"/>
    <property type="match status" value="1"/>
</dbReference>
<dbReference type="Gene3D" id="1.20.58.1120">
    <property type="match status" value="1"/>
</dbReference>
<dbReference type="GO" id="GO:0005816">
    <property type="term" value="C:spindle pole body"/>
    <property type="evidence" value="ECO:0007669"/>
    <property type="project" value="UniProtKB-ARBA"/>
</dbReference>
<dbReference type="CDD" id="cd00009">
    <property type="entry name" value="AAA"/>
    <property type="match status" value="2"/>
</dbReference>
<dbReference type="GO" id="GO:0051959">
    <property type="term" value="F:dynein light intermediate chain binding"/>
    <property type="evidence" value="ECO:0007669"/>
    <property type="project" value="InterPro"/>
</dbReference>
<keyword evidence="12 17" id="KW-0175">Coiled coil</keyword>
<evidence type="ECO:0000256" key="3">
    <source>
        <dbReference type="ARBA" id="ARBA00011655"/>
    </source>
</evidence>
<dbReference type="KEGG" id="opa:HPODL_03488"/>
<dbReference type="eggNOG" id="KOG3595">
    <property type="taxonomic scope" value="Eukaryota"/>
</dbReference>
<dbReference type="FunFam" id="1.20.140.100:FF:000002">
    <property type="entry name" value="Cytoplasmic dynein heavy chain 1"/>
    <property type="match status" value="1"/>
</dbReference>
<comment type="function">
    <text evidence="16">Cytoplasmic dynein acts as a motor for the intracellular retrograde motility of vesicles and organelles along microtubules. Dynein has ATPase activity; the force-producing power stroke is thought to occur on release of ADP. Required to maintain uniform nuclear distribution in hyphae. May play an important role in the proper orientation of the mitotic spindle into the budding daughter cell yeast. Probably required for normal progression of the cell cycle.</text>
</comment>
<evidence type="ECO:0000256" key="4">
    <source>
        <dbReference type="ARBA" id="ARBA00022197"/>
    </source>
</evidence>
<dbReference type="Pfam" id="PF08385">
    <property type="entry name" value="DHC_N1"/>
    <property type="match status" value="1"/>
</dbReference>
<evidence type="ECO:0000256" key="12">
    <source>
        <dbReference type="ARBA" id="ARBA00023054"/>
    </source>
</evidence>
<dbReference type="OMA" id="NERQMTR"/>
<comment type="subunit">
    <text evidence="3">Consists of at least two heavy chains and a number of intermediate and light chains.</text>
</comment>
<dbReference type="Pfam" id="PF12780">
    <property type="entry name" value="AAA_8"/>
    <property type="match status" value="1"/>
</dbReference>
<comment type="caution">
    <text evidence="19">The sequence shown here is derived from an EMBL/GenBank/DDBJ whole genome shotgun (WGS) entry which is preliminary data.</text>
</comment>
<evidence type="ECO:0000256" key="1">
    <source>
        <dbReference type="ARBA" id="ARBA00004245"/>
    </source>
</evidence>
<dbReference type="Pfam" id="PF18198">
    <property type="entry name" value="AAA_lid_11"/>
    <property type="match status" value="1"/>
</dbReference>
<evidence type="ECO:0000256" key="16">
    <source>
        <dbReference type="ARBA" id="ARBA00053342"/>
    </source>
</evidence>
<dbReference type="OrthoDB" id="447173at2759"/>
<dbReference type="GO" id="GO:0005524">
    <property type="term" value="F:ATP binding"/>
    <property type="evidence" value="ECO:0007669"/>
    <property type="project" value="UniProtKB-KW"/>
</dbReference>
<protein>
    <recommendedName>
        <fullName evidence="4">Dynein heavy chain, cytoplasmic</fullName>
    </recommendedName>
    <alternativeName>
        <fullName evidence="15">Dynein heavy chain, cytosolic</fullName>
    </alternativeName>
</protein>
<feature type="coiled-coil region" evidence="17">
    <location>
        <begin position="3216"/>
        <end position="3299"/>
    </location>
</feature>
<dbReference type="InterPro" id="IPR041466">
    <property type="entry name" value="Dynein_AAA5_ext"/>
</dbReference>
<comment type="similarity">
    <text evidence="2">Belongs to the dynein heavy chain family.</text>
</comment>
<keyword evidence="10" id="KW-0067">ATP-binding</keyword>
<dbReference type="GO" id="GO:0030473">
    <property type="term" value="P:nuclear migration along microtubule"/>
    <property type="evidence" value="ECO:0007669"/>
    <property type="project" value="UniProtKB-ARBA"/>
</dbReference>
<dbReference type="Pfam" id="PF03028">
    <property type="entry name" value="Dynein_heavy"/>
    <property type="match status" value="1"/>
</dbReference>
<dbReference type="GO" id="GO:1902850">
    <property type="term" value="P:microtubule cytoskeleton organization involved in mitosis"/>
    <property type="evidence" value="ECO:0007669"/>
    <property type="project" value="UniProtKB-ARBA"/>
</dbReference>
<feature type="coiled-coil region" evidence="17">
    <location>
        <begin position="3028"/>
        <end position="3066"/>
    </location>
</feature>
<evidence type="ECO:0000256" key="6">
    <source>
        <dbReference type="ARBA" id="ARBA00022490"/>
    </source>
</evidence>
<dbReference type="SUPFAM" id="SSF52540">
    <property type="entry name" value="P-loop containing nucleoside triphosphate hydrolases"/>
    <property type="match status" value="4"/>
</dbReference>
<evidence type="ECO:0000256" key="17">
    <source>
        <dbReference type="SAM" id="Coils"/>
    </source>
</evidence>
<evidence type="ECO:0000256" key="11">
    <source>
        <dbReference type="ARBA" id="ARBA00023017"/>
    </source>
</evidence>
<dbReference type="Pfam" id="PF22597">
    <property type="entry name" value="DYN_lid"/>
    <property type="match status" value="1"/>
</dbReference>
<dbReference type="Pfam" id="PF17852">
    <property type="entry name" value="Dynein_AAA_lid"/>
    <property type="match status" value="1"/>
</dbReference>
<keyword evidence="7" id="KW-0493">Microtubule</keyword>
<organism evidence="19 20">
    <name type="scientific">Ogataea parapolymorpha (strain ATCC 26012 / BCRC 20466 / JCM 22074 / NRRL Y-7560 / DL-1)</name>
    <name type="common">Yeast</name>
    <name type="synonym">Hansenula polymorpha</name>
    <dbReference type="NCBI Taxonomy" id="871575"/>
    <lineage>
        <taxon>Eukaryota</taxon>
        <taxon>Fungi</taxon>
        <taxon>Dikarya</taxon>
        <taxon>Ascomycota</taxon>
        <taxon>Saccharomycotina</taxon>
        <taxon>Pichiomycetes</taxon>
        <taxon>Pichiales</taxon>
        <taxon>Pichiaceae</taxon>
        <taxon>Ogataea</taxon>
    </lineage>
</organism>
<dbReference type="EMBL" id="AEOI02000007">
    <property type="protein sequence ID" value="ESW99608.1"/>
    <property type="molecule type" value="Genomic_DNA"/>
</dbReference>
<dbReference type="Gene3D" id="1.20.140.100">
    <property type="entry name" value="Dynein heavy chain, N-terminal domain 2"/>
    <property type="match status" value="1"/>
</dbReference>
<dbReference type="HOGENOM" id="CLU_000038_7_0_1"/>
<dbReference type="InterPro" id="IPR043157">
    <property type="entry name" value="Dynein_AAA1S"/>
</dbReference>
<dbReference type="Gene3D" id="1.20.920.20">
    <property type="match status" value="1"/>
</dbReference>
<dbReference type="GO" id="GO:0000235">
    <property type="term" value="C:astral microtubule"/>
    <property type="evidence" value="ECO:0007669"/>
    <property type="project" value="UniProtKB-ARBA"/>
</dbReference>